<dbReference type="EMBL" id="JBHUDH010000120">
    <property type="protein sequence ID" value="MFD1526779.1"/>
    <property type="molecule type" value="Genomic_DNA"/>
</dbReference>
<gene>
    <name evidence="1" type="ORF">ACFR9S_10805</name>
</gene>
<evidence type="ECO:0000313" key="1">
    <source>
        <dbReference type="EMBL" id="MFD1526779.1"/>
    </source>
</evidence>
<dbReference type="AlphaFoldDB" id="A0ABD6B8R1"/>
<accession>A0ABD6B8R1</accession>
<comment type="caution">
    <text evidence="1">The sequence shown here is derived from an EMBL/GenBank/DDBJ whole genome shotgun (WGS) entry which is preliminary data.</text>
</comment>
<dbReference type="Proteomes" id="UP001597111">
    <property type="component" value="Unassembled WGS sequence"/>
</dbReference>
<keyword evidence="2" id="KW-1185">Reference proteome</keyword>
<dbReference type="Pfam" id="PF24366">
    <property type="entry name" value="DUF7522"/>
    <property type="match status" value="1"/>
</dbReference>
<organism evidence="1 2">
    <name type="scientific">Halolamina salina</name>
    <dbReference type="NCBI Taxonomy" id="1220023"/>
    <lineage>
        <taxon>Archaea</taxon>
        <taxon>Methanobacteriati</taxon>
        <taxon>Methanobacteriota</taxon>
        <taxon>Stenosarchaea group</taxon>
        <taxon>Halobacteria</taxon>
        <taxon>Halobacteriales</taxon>
        <taxon>Haloferacaceae</taxon>
    </lineage>
</organism>
<dbReference type="InterPro" id="IPR055944">
    <property type="entry name" value="DUF7522"/>
</dbReference>
<evidence type="ECO:0000313" key="2">
    <source>
        <dbReference type="Proteomes" id="UP001597111"/>
    </source>
</evidence>
<name>A0ABD6B8R1_9EURY</name>
<proteinExistence type="predicted"/>
<reference evidence="1 2" key="1">
    <citation type="journal article" date="2019" name="Int. J. Syst. Evol. Microbiol.">
        <title>The Global Catalogue of Microorganisms (GCM) 10K type strain sequencing project: providing services to taxonomists for standard genome sequencing and annotation.</title>
        <authorList>
            <consortium name="The Broad Institute Genomics Platform"/>
            <consortium name="The Broad Institute Genome Sequencing Center for Infectious Disease"/>
            <person name="Wu L."/>
            <person name="Ma J."/>
        </authorList>
    </citation>
    <scope>NUCLEOTIDE SEQUENCE [LARGE SCALE GENOMIC DNA]</scope>
    <source>
        <strain evidence="1 2">CGMCC 1.12285</strain>
    </source>
</reference>
<protein>
    <submittedName>
        <fullName evidence="1">Uncharacterized protein</fullName>
    </submittedName>
</protein>
<sequence>MMTEEHHRELHQFVKDRAGDAYRTAFHYEGDDWETLYVRDDLATDRLHNQLPDIVERARDTQALLREEDYPPLGAARATTEVHEDGVILHFPEGPTAGTLVSIDRDAARRLAGFVTRAMSILQSPSASAYRATAADD</sequence>